<organism evidence="1 2">
    <name type="scientific">Chaetoceros tenuissimus</name>
    <dbReference type="NCBI Taxonomy" id="426638"/>
    <lineage>
        <taxon>Eukaryota</taxon>
        <taxon>Sar</taxon>
        <taxon>Stramenopiles</taxon>
        <taxon>Ochrophyta</taxon>
        <taxon>Bacillariophyta</taxon>
        <taxon>Coscinodiscophyceae</taxon>
        <taxon>Chaetocerotophycidae</taxon>
        <taxon>Chaetocerotales</taxon>
        <taxon>Chaetocerotaceae</taxon>
        <taxon>Chaetoceros</taxon>
    </lineage>
</organism>
<evidence type="ECO:0000313" key="2">
    <source>
        <dbReference type="Proteomes" id="UP001054902"/>
    </source>
</evidence>
<accession>A0AAD3CW41</accession>
<proteinExistence type="predicted"/>
<dbReference type="AlphaFoldDB" id="A0AAD3CW41"/>
<name>A0AAD3CW41_9STRA</name>
<dbReference type="EMBL" id="BLLK01000045">
    <property type="protein sequence ID" value="GFH52251.1"/>
    <property type="molecule type" value="Genomic_DNA"/>
</dbReference>
<reference evidence="1 2" key="1">
    <citation type="journal article" date="2021" name="Sci. Rep.">
        <title>The genome of the diatom Chaetoceros tenuissimus carries an ancient integrated fragment of an extant virus.</title>
        <authorList>
            <person name="Hongo Y."/>
            <person name="Kimura K."/>
            <person name="Takaki Y."/>
            <person name="Yoshida Y."/>
            <person name="Baba S."/>
            <person name="Kobayashi G."/>
            <person name="Nagasaki K."/>
            <person name="Hano T."/>
            <person name="Tomaru Y."/>
        </authorList>
    </citation>
    <scope>NUCLEOTIDE SEQUENCE [LARGE SCALE GENOMIC DNA]</scope>
    <source>
        <strain evidence="1 2">NIES-3715</strain>
    </source>
</reference>
<sequence length="157" mass="17812">MDFISGIVYNGEDKDMSFCDGFPTQSPTEKIPCRGMELEVDLQTDFFPFETWYEVCEFGDGGYLRTYQPNTEYDFDLNVCQGCYTFRIEDFFGDGMVGDAGYQLSVNSDEFSGGSFSFSDSFQFGNCTSSCESDEIMVDLDVDIWGKGMELSWQRIA</sequence>
<dbReference type="Proteomes" id="UP001054902">
    <property type="component" value="Unassembled WGS sequence"/>
</dbReference>
<evidence type="ECO:0000313" key="1">
    <source>
        <dbReference type="EMBL" id="GFH52251.1"/>
    </source>
</evidence>
<comment type="caution">
    <text evidence="1">The sequence shown here is derived from an EMBL/GenBank/DDBJ whole genome shotgun (WGS) entry which is preliminary data.</text>
</comment>
<keyword evidence="2" id="KW-1185">Reference proteome</keyword>
<protein>
    <submittedName>
        <fullName evidence="1">Uncharacterized protein</fullName>
    </submittedName>
</protein>
<gene>
    <name evidence="1" type="ORF">CTEN210_08727</name>
</gene>